<proteinExistence type="predicted"/>
<dbReference type="InterPro" id="IPR004711">
    <property type="entry name" value="Benzoate_Transporter"/>
</dbReference>
<feature type="transmembrane region" description="Helical" evidence="1">
    <location>
        <begin position="215"/>
        <end position="234"/>
    </location>
</feature>
<organism evidence="2 3">
    <name type="scientific">Microbacterium ginsengisoli</name>
    <dbReference type="NCBI Taxonomy" id="400772"/>
    <lineage>
        <taxon>Bacteria</taxon>
        <taxon>Bacillati</taxon>
        <taxon>Actinomycetota</taxon>
        <taxon>Actinomycetes</taxon>
        <taxon>Micrococcales</taxon>
        <taxon>Microbacteriaceae</taxon>
        <taxon>Microbacterium</taxon>
    </lineage>
</organism>
<keyword evidence="1" id="KW-0812">Transmembrane</keyword>
<comment type="caution">
    <text evidence="2">The sequence shown here is derived from an EMBL/GenBank/DDBJ whole genome shotgun (WGS) entry which is preliminary data.</text>
</comment>
<evidence type="ECO:0000313" key="3">
    <source>
        <dbReference type="Proteomes" id="UP000257479"/>
    </source>
</evidence>
<accession>A0A3C1KBH9</accession>
<keyword evidence="1" id="KW-0472">Membrane</keyword>
<feature type="transmembrane region" description="Helical" evidence="1">
    <location>
        <begin position="53"/>
        <end position="73"/>
    </location>
</feature>
<feature type="transmembrane region" description="Helical" evidence="1">
    <location>
        <begin position="158"/>
        <end position="176"/>
    </location>
</feature>
<dbReference type="GO" id="GO:0005886">
    <property type="term" value="C:plasma membrane"/>
    <property type="evidence" value="ECO:0007669"/>
    <property type="project" value="TreeGrafter"/>
</dbReference>
<name>A0A3C1KBH9_9MICO</name>
<feature type="transmembrane region" description="Helical" evidence="1">
    <location>
        <begin position="107"/>
        <end position="124"/>
    </location>
</feature>
<dbReference type="EMBL" id="DMNG01000092">
    <property type="protein sequence ID" value="HAN23992.1"/>
    <property type="molecule type" value="Genomic_DNA"/>
</dbReference>
<feature type="non-terminal residue" evidence="2">
    <location>
        <position position="338"/>
    </location>
</feature>
<reference evidence="2 3" key="1">
    <citation type="journal article" date="2018" name="Nat. Biotechnol.">
        <title>A standardized bacterial taxonomy based on genome phylogeny substantially revises the tree of life.</title>
        <authorList>
            <person name="Parks D.H."/>
            <person name="Chuvochina M."/>
            <person name="Waite D.W."/>
            <person name="Rinke C."/>
            <person name="Skarshewski A."/>
            <person name="Chaumeil P.A."/>
            <person name="Hugenholtz P."/>
        </authorList>
    </citation>
    <scope>NUCLEOTIDE SEQUENCE [LARGE SCALE GENOMIC DNA]</scope>
    <source>
        <strain evidence="2">UBA9152</strain>
    </source>
</reference>
<dbReference type="NCBIfam" id="TIGR00843">
    <property type="entry name" value="benE"/>
    <property type="match status" value="1"/>
</dbReference>
<dbReference type="Proteomes" id="UP000257479">
    <property type="component" value="Unassembled WGS sequence"/>
</dbReference>
<dbReference type="PANTHER" id="PTHR30199">
    <property type="entry name" value="MFS FAMILY TRANSPORTER, PREDICTED SUBSTRATE BENZOATE"/>
    <property type="match status" value="1"/>
</dbReference>
<feature type="transmembrane region" description="Helical" evidence="1">
    <location>
        <begin position="80"/>
        <end position="101"/>
    </location>
</feature>
<feature type="transmembrane region" description="Helical" evidence="1">
    <location>
        <begin position="309"/>
        <end position="337"/>
    </location>
</feature>
<dbReference type="GO" id="GO:0042925">
    <property type="term" value="F:benzoate transmembrane transporter activity"/>
    <property type="evidence" value="ECO:0007669"/>
    <property type="project" value="InterPro"/>
</dbReference>
<feature type="transmembrane region" description="Helical" evidence="1">
    <location>
        <begin position="131"/>
        <end position="152"/>
    </location>
</feature>
<keyword evidence="1" id="KW-1133">Transmembrane helix</keyword>
<evidence type="ECO:0000256" key="1">
    <source>
        <dbReference type="SAM" id="Phobius"/>
    </source>
</evidence>
<dbReference type="AlphaFoldDB" id="A0A3C1KBH9"/>
<feature type="transmembrane region" description="Helical" evidence="1">
    <location>
        <begin position="21"/>
        <end position="47"/>
    </location>
</feature>
<evidence type="ECO:0000313" key="2">
    <source>
        <dbReference type="EMBL" id="HAN23992.1"/>
    </source>
</evidence>
<protein>
    <submittedName>
        <fullName evidence="2">Benzoate transporter</fullName>
    </submittedName>
</protein>
<dbReference type="PANTHER" id="PTHR30199:SF0">
    <property type="entry name" value="INNER MEMBRANE PROTEIN YDCO"/>
    <property type="match status" value="1"/>
</dbReference>
<dbReference type="Pfam" id="PF03594">
    <property type="entry name" value="BenE"/>
    <property type="match status" value="1"/>
</dbReference>
<gene>
    <name evidence="2" type="ORF">DCP95_05390</name>
</gene>
<feature type="transmembrane region" description="Helical" evidence="1">
    <location>
        <begin position="183"/>
        <end position="203"/>
    </location>
</feature>
<sequence length="338" mass="33903">MSEPTAAASSTSLDAPLSRPISAGITASLVGFSSSFAVVLTALHAAGATSDQAASGLLAASFAVGAGTIVLALRYRRPITLAWSTPGAALIAATGAVEGGWSAEIGAFYVVAALILLTALIPALGQAIARIPASLAQAMLGGVLLPLCLAPLSGLVKSPWAVAPVIVVWLIALRFLPRWAVPLAFLAAAIAIGIEVGAAGTAIDPASFLPRVEFTAPTFTTGAIVGLALPLFLVTMASQNVPGMAVLRANGYQLPASPLMTTTGITGLLLAPFGGYTFNLAAISAAICAGKDADPDPAQRFRASAWGGFFYLLTGLFGATVASLFAAFPQALVMAIAG</sequence>